<keyword evidence="3" id="KW-0347">Helicase</keyword>
<evidence type="ECO:0000256" key="2">
    <source>
        <dbReference type="ARBA" id="ARBA00022801"/>
    </source>
</evidence>
<keyword evidence="3" id="KW-0547">Nucleotide-binding</keyword>
<dbReference type="PANTHER" id="PTHR47964">
    <property type="entry name" value="ATP-DEPENDENT DNA HELICASE HOMOLOG RECG, CHLOROPLASTIC"/>
    <property type="match status" value="1"/>
</dbReference>
<sequence>TLSLSGKVKGKGKKLILSSPSYEIISKQKLEKEFYQELKHTGRLIPIYSETKGLSSKALRYFIKPLLELTQNIEDTLPNFILKKHRLIGLQESLNQIHFPSSLLLAKKAKRRFVFESLLLSQLYLLKIKRKNALLKTPKINLNIPLLQSFTGSLSFPFTECQRKTIWEIAKNLHQRPMNRLLEGEVGSGKTIVAVAASLLTIKSGYQVAVMAPTEILAKQHFNEFKKILKPFQVKIALLTSSTTKIYDDGLEGKISKQSLNKIIASSNPILVIGTHALIQRMSVLAA</sequence>
<dbReference type="InterPro" id="IPR011545">
    <property type="entry name" value="DEAD/DEAH_box_helicase_dom"/>
</dbReference>
<dbReference type="InterPro" id="IPR027417">
    <property type="entry name" value="P-loop_NTPase"/>
</dbReference>
<dbReference type="GO" id="GO:0006281">
    <property type="term" value="P:DNA repair"/>
    <property type="evidence" value="ECO:0007669"/>
    <property type="project" value="UniProtKB-KW"/>
</dbReference>
<name>X1NP79_9ZZZZ</name>
<dbReference type="SUPFAM" id="SSF52540">
    <property type="entry name" value="P-loop containing nucleoside triphosphate hydrolases"/>
    <property type="match status" value="1"/>
</dbReference>
<keyword evidence="4" id="KW-0238">DNA-binding</keyword>
<keyword evidence="2" id="KW-0378">Hydrolase</keyword>
<evidence type="ECO:0000313" key="7">
    <source>
        <dbReference type="EMBL" id="GAI31996.1"/>
    </source>
</evidence>
<dbReference type="Gene3D" id="3.40.50.300">
    <property type="entry name" value="P-loop containing nucleotide triphosphate hydrolases"/>
    <property type="match status" value="1"/>
</dbReference>
<dbReference type="GO" id="GO:0003677">
    <property type="term" value="F:DNA binding"/>
    <property type="evidence" value="ECO:0007669"/>
    <property type="project" value="UniProtKB-KW"/>
</dbReference>
<feature type="domain" description="Helicase ATP-binding" evidence="6">
    <location>
        <begin position="171"/>
        <end position="287"/>
    </location>
</feature>
<keyword evidence="1" id="KW-0227">DNA damage</keyword>
<dbReference type="EMBL" id="BARV01015625">
    <property type="protein sequence ID" value="GAI31996.1"/>
    <property type="molecule type" value="Genomic_DNA"/>
</dbReference>
<dbReference type="InterPro" id="IPR012340">
    <property type="entry name" value="NA-bd_OB-fold"/>
</dbReference>
<proteinExistence type="predicted"/>
<dbReference type="AlphaFoldDB" id="X1NP79"/>
<keyword evidence="5" id="KW-0234">DNA repair</keyword>
<protein>
    <recommendedName>
        <fullName evidence="6">Helicase ATP-binding domain-containing protein</fullName>
    </recommendedName>
</protein>
<organism evidence="7">
    <name type="scientific">marine sediment metagenome</name>
    <dbReference type="NCBI Taxonomy" id="412755"/>
    <lineage>
        <taxon>unclassified sequences</taxon>
        <taxon>metagenomes</taxon>
        <taxon>ecological metagenomes</taxon>
    </lineage>
</organism>
<dbReference type="InterPro" id="IPR014001">
    <property type="entry name" value="Helicase_ATP-bd"/>
</dbReference>
<dbReference type="GO" id="GO:0005524">
    <property type="term" value="F:ATP binding"/>
    <property type="evidence" value="ECO:0007669"/>
    <property type="project" value="InterPro"/>
</dbReference>
<dbReference type="PROSITE" id="PS51192">
    <property type="entry name" value="HELICASE_ATP_BIND_1"/>
    <property type="match status" value="1"/>
</dbReference>
<accession>X1NP79</accession>
<dbReference type="GO" id="GO:0003678">
    <property type="term" value="F:DNA helicase activity"/>
    <property type="evidence" value="ECO:0007669"/>
    <property type="project" value="TreeGrafter"/>
</dbReference>
<dbReference type="SUPFAM" id="SSF50249">
    <property type="entry name" value="Nucleic acid-binding proteins"/>
    <property type="match status" value="1"/>
</dbReference>
<feature type="non-terminal residue" evidence="7">
    <location>
        <position position="1"/>
    </location>
</feature>
<dbReference type="InterPro" id="IPR047112">
    <property type="entry name" value="RecG/Mfd"/>
</dbReference>
<evidence type="ECO:0000256" key="4">
    <source>
        <dbReference type="ARBA" id="ARBA00023125"/>
    </source>
</evidence>
<keyword evidence="3" id="KW-0067">ATP-binding</keyword>
<evidence type="ECO:0000259" key="6">
    <source>
        <dbReference type="PROSITE" id="PS51192"/>
    </source>
</evidence>
<reference evidence="7" key="1">
    <citation type="journal article" date="2014" name="Front. Microbiol.">
        <title>High frequency of phylogenetically diverse reductive dehalogenase-homologous genes in deep subseafloor sedimentary metagenomes.</title>
        <authorList>
            <person name="Kawai M."/>
            <person name="Futagami T."/>
            <person name="Toyoda A."/>
            <person name="Takaki Y."/>
            <person name="Nishi S."/>
            <person name="Hori S."/>
            <person name="Arai W."/>
            <person name="Tsubouchi T."/>
            <person name="Morono Y."/>
            <person name="Uchiyama I."/>
            <person name="Ito T."/>
            <person name="Fujiyama A."/>
            <person name="Inagaki F."/>
            <person name="Takami H."/>
        </authorList>
    </citation>
    <scope>NUCLEOTIDE SEQUENCE</scope>
    <source>
        <strain evidence="7">Expedition CK06-06</strain>
    </source>
</reference>
<dbReference type="PANTHER" id="PTHR47964:SF1">
    <property type="entry name" value="ATP-DEPENDENT DNA HELICASE HOMOLOG RECG, CHLOROPLASTIC"/>
    <property type="match status" value="1"/>
</dbReference>
<comment type="caution">
    <text evidence="7">The sequence shown here is derived from an EMBL/GenBank/DDBJ whole genome shotgun (WGS) entry which is preliminary data.</text>
</comment>
<dbReference type="Pfam" id="PF00270">
    <property type="entry name" value="DEAD"/>
    <property type="match status" value="1"/>
</dbReference>
<evidence type="ECO:0000256" key="5">
    <source>
        <dbReference type="ARBA" id="ARBA00023204"/>
    </source>
</evidence>
<evidence type="ECO:0000256" key="3">
    <source>
        <dbReference type="ARBA" id="ARBA00022806"/>
    </source>
</evidence>
<evidence type="ECO:0000256" key="1">
    <source>
        <dbReference type="ARBA" id="ARBA00022763"/>
    </source>
</evidence>
<dbReference type="GO" id="GO:0016787">
    <property type="term" value="F:hydrolase activity"/>
    <property type="evidence" value="ECO:0007669"/>
    <property type="project" value="UniProtKB-KW"/>
</dbReference>
<gene>
    <name evidence="7" type="ORF">S06H3_26982</name>
</gene>